<sequence>MTATTAPAPAAAAHQSPAEGEVARRRRLVGIALMCGAVALFASLDACGKTLARAGVDPFVTTFLRYAGSVAMISLFVNPVRTPSVVRSRRLGLQVLRSLLLFASTALNFMALRHLQMAETISIQFAAPLTVALLAGPLLGEWSSRARLAAIGVGFLGVLVIVRPGVGTMHPAALLCVANVIVYAFYAIITRKLAAYDSTATTMFYTGLAGVTLTVPLLPWIWASPTQWSHWALLLGVALFGTLGHWLLVLAHARAPANVLAPFLYTQLLWSVTLGFLLFGDLPGRWTLVGAMIVVGSGLFLLAQDTRRRPA</sequence>
<reference evidence="3 4" key="1">
    <citation type="submission" date="2023-07" db="EMBL/GenBank/DDBJ databases">
        <title>Genomic Encyclopedia of Type Strains, Phase IV (KMG-IV): sequencing the most valuable type-strain genomes for metagenomic binning, comparative biology and taxonomic classification.</title>
        <authorList>
            <person name="Goeker M."/>
        </authorList>
    </citation>
    <scope>NUCLEOTIDE SEQUENCE [LARGE SCALE GENOMIC DNA]</scope>
    <source>
        <strain evidence="3 4">DSM 19562</strain>
    </source>
</reference>
<protein>
    <submittedName>
        <fullName evidence="3">Drug/metabolite transporter (DMT)-like permease</fullName>
    </submittedName>
</protein>
<evidence type="ECO:0000313" key="4">
    <source>
        <dbReference type="Proteomes" id="UP001236369"/>
    </source>
</evidence>
<keyword evidence="1" id="KW-0812">Transmembrane</keyword>
<evidence type="ECO:0000259" key="2">
    <source>
        <dbReference type="Pfam" id="PF00892"/>
    </source>
</evidence>
<feature type="transmembrane region" description="Helical" evidence="1">
    <location>
        <begin position="58"/>
        <end position="77"/>
    </location>
</feature>
<feature type="transmembrane region" description="Helical" evidence="1">
    <location>
        <begin position="146"/>
        <end position="166"/>
    </location>
</feature>
<feature type="transmembrane region" description="Helical" evidence="1">
    <location>
        <begin position="228"/>
        <end position="251"/>
    </location>
</feature>
<keyword evidence="4" id="KW-1185">Reference proteome</keyword>
<dbReference type="SUPFAM" id="SSF103481">
    <property type="entry name" value="Multidrug resistance efflux transporter EmrE"/>
    <property type="match status" value="2"/>
</dbReference>
<feature type="transmembrane region" description="Helical" evidence="1">
    <location>
        <begin position="202"/>
        <end position="222"/>
    </location>
</feature>
<evidence type="ECO:0000313" key="3">
    <source>
        <dbReference type="EMBL" id="MDQ0443161.1"/>
    </source>
</evidence>
<proteinExistence type="predicted"/>
<keyword evidence="1" id="KW-1133">Transmembrane helix</keyword>
<feature type="transmembrane region" description="Helical" evidence="1">
    <location>
        <begin position="28"/>
        <end position="46"/>
    </location>
</feature>
<gene>
    <name evidence="3" type="ORF">QO016_002659</name>
</gene>
<keyword evidence="1" id="KW-0472">Membrane</keyword>
<name>A0ABU0HLG6_9HYPH</name>
<dbReference type="PANTHER" id="PTHR22911">
    <property type="entry name" value="ACYL-MALONYL CONDENSING ENZYME-RELATED"/>
    <property type="match status" value="1"/>
</dbReference>
<accession>A0ABU0HLG6</accession>
<dbReference type="Proteomes" id="UP001236369">
    <property type="component" value="Unassembled WGS sequence"/>
</dbReference>
<feature type="domain" description="EamA" evidence="2">
    <location>
        <begin position="29"/>
        <end position="162"/>
    </location>
</feature>
<organism evidence="3 4">
    <name type="scientific">Methylobacterium persicinum</name>
    <dbReference type="NCBI Taxonomy" id="374426"/>
    <lineage>
        <taxon>Bacteria</taxon>
        <taxon>Pseudomonadati</taxon>
        <taxon>Pseudomonadota</taxon>
        <taxon>Alphaproteobacteria</taxon>
        <taxon>Hyphomicrobiales</taxon>
        <taxon>Methylobacteriaceae</taxon>
        <taxon>Methylobacterium</taxon>
    </lineage>
</organism>
<dbReference type="InterPro" id="IPR000620">
    <property type="entry name" value="EamA_dom"/>
</dbReference>
<evidence type="ECO:0000256" key="1">
    <source>
        <dbReference type="SAM" id="Phobius"/>
    </source>
</evidence>
<dbReference type="PANTHER" id="PTHR22911:SF103">
    <property type="entry name" value="BLR2811 PROTEIN"/>
    <property type="match status" value="1"/>
</dbReference>
<feature type="transmembrane region" description="Helical" evidence="1">
    <location>
        <begin position="286"/>
        <end position="303"/>
    </location>
</feature>
<dbReference type="EMBL" id="JAUSVV010000005">
    <property type="protein sequence ID" value="MDQ0443161.1"/>
    <property type="molecule type" value="Genomic_DNA"/>
</dbReference>
<feature type="domain" description="EamA" evidence="2">
    <location>
        <begin position="172"/>
        <end position="301"/>
    </location>
</feature>
<dbReference type="InterPro" id="IPR037185">
    <property type="entry name" value="EmrE-like"/>
</dbReference>
<dbReference type="RefSeq" id="WP_238249107.1">
    <property type="nucleotide sequence ID" value="NZ_BPQX01000026.1"/>
</dbReference>
<feature type="transmembrane region" description="Helical" evidence="1">
    <location>
        <begin position="121"/>
        <end position="139"/>
    </location>
</feature>
<feature type="transmembrane region" description="Helical" evidence="1">
    <location>
        <begin position="263"/>
        <end position="280"/>
    </location>
</feature>
<feature type="transmembrane region" description="Helical" evidence="1">
    <location>
        <begin position="98"/>
        <end position="115"/>
    </location>
</feature>
<comment type="caution">
    <text evidence="3">The sequence shown here is derived from an EMBL/GenBank/DDBJ whole genome shotgun (WGS) entry which is preliminary data.</text>
</comment>
<feature type="transmembrane region" description="Helical" evidence="1">
    <location>
        <begin position="172"/>
        <end position="190"/>
    </location>
</feature>
<dbReference type="Pfam" id="PF00892">
    <property type="entry name" value="EamA"/>
    <property type="match status" value="2"/>
</dbReference>